<dbReference type="Proteomes" id="UP000248481">
    <property type="component" value="Chromosome 8"/>
</dbReference>
<dbReference type="SMART" id="SM00248">
    <property type="entry name" value="ANK"/>
    <property type="match status" value="3"/>
</dbReference>
<dbReference type="FunFam" id="1.25.40.20:FF:000050">
    <property type="entry name" value="integrin-linked protein kinase"/>
    <property type="match status" value="1"/>
</dbReference>
<reference evidence="5" key="1">
    <citation type="submission" date="2025-08" db="UniProtKB">
        <authorList>
            <consortium name="RefSeq"/>
        </authorList>
    </citation>
    <scope>IDENTIFICATION</scope>
    <source>
        <tissue evidence="5">Blood</tissue>
    </source>
</reference>
<dbReference type="PANTHER" id="PTHR24171">
    <property type="entry name" value="ANKYRIN REPEAT DOMAIN-CONTAINING PROTEIN 39-RELATED"/>
    <property type="match status" value="1"/>
</dbReference>
<dbReference type="Gene3D" id="1.25.40.20">
    <property type="entry name" value="Ankyrin repeat-containing domain"/>
    <property type="match status" value="1"/>
</dbReference>
<gene>
    <name evidence="5" type="primary">LOC110582120</name>
</gene>
<dbReference type="GO" id="GO:0085020">
    <property type="term" value="P:protein K6-linked ubiquitination"/>
    <property type="evidence" value="ECO:0007669"/>
    <property type="project" value="TreeGrafter"/>
</dbReference>
<evidence type="ECO:0000256" key="1">
    <source>
        <dbReference type="ARBA" id="ARBA00022737"/>
    </source>
</evidence>
<sequence length="218" mass="24672">MDDIFTQCQRGNTVAVHLWLNTLENYLNHGGDHGFSPLYWACQEGRSAVVEMLIIRGTQINVMNHRDDTTLHLAASHGHRDIVQKLLQYKANINAMNKHGNLPLHYACFGGQDRVAEDLVANGALFSICNKYGEMPVDKAKAPLRELLQERAEKMGHNPNHILYKDTFWKGTTLTQPRNGTLNKHFGTDFKQLNFPAKLNENHSGKLWKGRWQGSAKG</sequence>
<dbReference type="Gene3D" id="3.30.200.20">
    <property type="entry name" value="Phosphorylase Kinase, domain 1"/>
    <property type="match status" value="1"/>
</dbReference>
<accession>A0A8M1MRT6</accession>
<organism evidence="4 5">
    <name type="scientific">Neomonachus schauinslandi</name>
    <name type="common">Hawaiian monk seal</name>
    <name type="synonym">Monachus schauinslandi</name>
    <dbReference type="NCBI Taxonomy" id="29088"/>
    <lineage>
        <taxon>Eukaryota</taxon>
        <taxon>Metazoa</taxon>
        <taxon>Chordata</taxon>
        <taxon>Craniata</taxon>
        <taxon>Vertebrata</taxon>
        <taxon>Euteleostomi</taxon>
        <taxon>Mammalia</taxon>
        <taxon>Eutheria</taxon>
        <taxon>Laurasiatheria</taxon>
        <taxon>Carnivora</taxon>
        <taxon>Caniformia</taxon>
        <taxon>Pinnipedia</taxon>
        <taxon>Phocidae</taxon>
        <taxon>Monachinae</taxon>
        <taxon>Monachini</taxon>
        <taxon>Neomonachus</taxon>
    </lineage>
</organism>
<dbReference type="InterPro" id="IPR002110">
    <property type="entry name" value="Ankyrin_rpt"/>
</dbReference>
<dbReference type="PROSITE" id="PS50297">
    <property type="entry name" value="ANK_REP_REGION"/>
    <property type="match status" value="3"/>
</dbReference>
<evidence type="ECO:0000313" key="5">
    <source>
        <dbReference type="RefSeq" id="XP_044773419.1"/>
    </source>
</evidence>
<dbReference type="InterPro" id="IPR036770">
    <property type="entry name" value="Ankyrin_rpt-contain_sf"/>
</dbReference>
<dbReference type="SUPFAM" id="SSF48403">
    <property type="entry name" value="Ankyrin repeat"/>
    <property type="match status" value="1"/>
</dbReference>
<protein>
    <submittedName>
        <fullName evidence="5">Integrin-linked protein kinase-like</fullName>
    </submittedName>
</protein>
<dbReference type="GO" id="GO:0004842">
    <property type="term" value="F:ubiquitin-protein transferase activity"/>
    <property type="evidence" value="ECO:0007669"/>
    <property type="project" value="TreeGrafter"/>
</dbReference>
<evidence type="ECO:0000256" key="2">
    <source>
        <dbReference type="ARBA" id="ARBA00023043"/>
    </source>
</evidence>
<feature type="repeat" description="ANK" evidence="3">
    <location>
        <begin position="33"/>
        <end position="65"/>
    </location>
</feature>
<evidence type="ECO:0000256" key="3">
    <source>
        <dbReference type="PROSITE-ProRule" id="PRU00023"/>
    </source>
</evidence>
<dbReference type="GO" id="GO:0070531">
    <property type="term" value="C:BRCA1-A complex"/>
    <property type="evidence" value="ECO:0007669"/>
    <property type="project" value="TreeGrafter"/>
</dbReference>
<dbReference type="Pfam" id="PF12796">
    <property type="entry name" value="Ank_2"/>
    <property type="match status" value="1"/>
</dbReference>
<dbReference type="RefSeq" id="XP_044773419.1">
    <property type="nucleotide sequence ID" value="XM_044917484.1"/>
</dbReference>
<dbReference type="PANTHER" id="PTHR24171:SF8">
    <property type="entry name" value="BRCA1-ASSOCIATED RING DOMAIN PROTEIN 1"/>
    <property type="match status" value="1"/>
</dbReference>
<dbReference type="GeneID" id="110582120"/>
<dbReference type="GO" id="GO:0031436">
    <property type="term" value="C:BRCA1-BARD1 complex"/>
    <property type="evidence" value="ECO:0007669"/>
    <property type="project" value="TreeGrafter"/>
</dbReference>
<name>A0A8M1MRT6_NEOSC</name>
<keyword evidence="1" id="KW-0677">Repeat</keyword>
<evidence type="ECO:0000313" key="4">
    <source>
        <dbReference type="Proteomes" id="UP000248481"/>
    </source>
</evidence>
<keyword evidence="2 3" id="KW-0040">ANK repeat</keyword>
<dbReference type="PROSITE" id="PS50088">
    <property type="entry name" value="ANK_REPEAT"/>
    <property type="match status" value="3"/>
</dbReference>
<dbReference type="KEGG" id="nsu:110582120"/>
<feature type="repeat" description="ANK" evidence="3">
    <location>
        <begin position="99"/>
        <end position="131"/>
    </location>
</feature>
<keyword evidence="4" id="KW-1185">Reference proteome</keyword>
<feature type="repeat" description="ANK" evidence="3">
    <location>
        <begin position="66"/>
        <end position="98"/>
    </location>
</feature>
<proteinExistence type="predicted"/>
<dbReference type="AlphaFoldDB" id="A0A8M1MRT6"/>